<reference evidence="1" key="2">
    <citation type="journal article" date="2015" name="Data Brief">
        <title>Shoot transcriptome of the giant reed, Arundo donax.</title>
        <authorList>
            <person name="Barrero R.A."/>
            <person name="Guerrero F.D."/>
            <person name="Moolhuijzen P."/>
            <person name="Goolsby J.A."/>
            <person name="Tidwell J."/>
            <person name="Bellgard S.E."/>
            <person name="Bellgard M.I."/>
        </authorList>
    </citation>
    <scope>NUCLEOTIDE SEQUENCE</scope>
    <source>
        <tissue evidence="1">Shoot tissue taken approximately 20 cm above the soil surface</tissue>
    </source>
</reference>
<dbReference type="AlphaFoldDB" id="A0A0A9ETM6"/>
<name>A0A0A9ETM6_ARUDO</name>
<dbReference type="EMBL" id="GBRH01196675">
    <property type="protein sequence ID" value="JAE01221.1"/>
    <property type="molecule type" value="Transcribed_RNA"/>
</dbReference>
<sequence length="41" mass="4649">MPFSISLYGNESERSSSPAITHQAHNFIELNQRFPSNRATI</sequence>
<evidence type="ECO:0000313" key="1">
    <source>
        <dbReference type="EMBL" id="JAE01221.1"/>
    </source>
</evidence>
<reference evidence="1" key="1">
    <citation type="submission" date="2014-09" db="EMBL/GenBank/DDBJ databases">
        <authorList>
            <person name="Magalhaes I.L.F."/>
            <person name="Oliveira U."/>
            <person name="Santos F.R."/>
            <person name="Vidigal T.H.D.A."/>
            <person name="Brescovit A.D."/>
            <person name="Santos A.J."/>
        </authorList>
    </citation>
    <scope>NUCLEOTIDE SEQUENCE</scope>
    <source>
        <tissue evidence="1">Shoot tissue taken approximately 20 cm above the soil surface</tissue>
    </source>
</reference>
<protein>
    <submittedName>
        <fullName evidence="1">Uncharacterized protein</fullName>
    </submittedName>
</protein>
<accession>A0A0A9ETM6</accession>
<proteinExistence type="predicted"/>
<organism evidence="1">
    <name type="scientific">Arundo donax</name>
    <name type="common">Giant reed</name>
    <name type="synonym">Donax arundinaceus</name>
    <dbReference type="NCBI Taxonomy" id="35708"/>
    <lineage>
        <taxon>Eukaryota</taxon>
        <taxon>Viridiplantae</taxon>
        <taxon>Streptophyta</taxon>
        <taxon>Embryophyta</taxon>
        <taxon>Tracheophyta</taxon>
        <taxon>Spermatophyta</taxon>
        <taxon>Magnoliopsida</taxon>
        <taxon>Liliopsida</taxon>
        <taxon>Poales</taxon>
        <taxon>Poaceae</taxon>
        <taxon>PACMAD clade</taxon>
        <taxon>Arundinoideae</taxon>
        <taxon>Arundineae</taxon>
        <taxon>Arundo</taxon>
    </lineage>
</organism>